<proteinExistence type="inferred from homology"/>
<feature type="compositionally biased region" description="Low complexity" evidence="2">
    <location>
        <begin position="552"/>
        <end position="566"/>
    </location>
</feature>
<dbReference type="InterPro" id="IPR026088">
    <property type="entry name" value="Niban-like"/>
</dbReference>
<evidence type="ECO:0000259" key="3">
    <source>
        <dbReference type="Pfam" id="PF26086"/>
    </source>
</evidence>
<dbReference type="PANTHER" id="PTHR14392:SF3">
    <property type="entry name" value="PROTEIN NIBAN 1"/>
    <property type="match status" value="1"/>
</dbReference>
<evidence type="ECO:0000256" key="2">
    <source>
        <dbReference type="SAM" id="MobiDB-lite"/>
    </source>
</evidence>
<sequence>GGHAQSELEAFRLLYRKEYSVEFYNQLRQELVQQKEDMLLKQRVPRQEEEVLFEGPVLHFEDTRKWKERYVVVRASYSLECHDSQESFRKGAPPRQTLLPTGGTVVTTEERYIALVDQGFPDSNSLKEDLAPPVVGMPGQFPVYLHVPYRLDTYFCLTQEAKQASFLYVLHDCIRHQNQDFLRKGSVEVRAFLRALQLWQEEKGRYESWDMLLGSDAQVLANVIMAELLPKLKAKKTEGKRTWFAMVEEAHGLVLECVQQELSALKDACRTSADQQEGLLRSNMDQIHSSKTFLQNKLTARVSGPAEAHCSEHVQPHLGYILEGLMGPISLGFGEARLMAEAMIDQLCQDVQEGGVTGDLKQALTQLGPVNLQSCYQHVSSLEEQLRETQQRFSYTGYKGLVHSTQIHLQQLMTSVAYTFELLLLKALEDSPENVALAMEKAKQRVLKQYDYDSSTVRKKIFQKALLDITFPSMKKTLASTFKAELPEFDQYIFAEHADFVSVQNVYEDILLQVLEREISKVVKEAATMQKYNLFSEIRRDRFSQSSLYITPPGSAPSSPARAGGSLIRRPPHPASPLLGNGLQRGPSPVQAQSSLQEEEGESGQGTPEPGLMPEPLPDQTEERSEPVAQSAPVTQPSSDEQEEDASTSTGRTAEACSESPAEMLLGVPRVPEALLSVSGAPAATTEGAAPITAGPPGYLCEETAAFLPSGGEQCAAAGGTGMEEISQGAGASEGTTAHDPDLTEVKAVSKDPQPVVAENVEPGSAKAPDCVKEIRDLVVEVIEVEEVVQRCSDGSGALVDGQKSA</sequence>
<dbReference type="Ensembl" id="ENSDCDT00010041554.1">
    <property type="protein sequence ID" value="ENSDCDP00010033538.1"/>
    <property type="gene ID" value="ENSDCDG00010021384.1"/>
</dbReference>
<dbReference type="GeneTree" id="ENSGT00940000154149"/>
<reference evidence="4" key="2">
    <citation type="submission" date="2025-09" db="UniProtKB">
        <authorList>
            <consortium name="Ensembl"/>
        </authorList>
    </citation>
    <scope>IDENTIFICATION</scope>
</reference>
<feature type="region of interest" description="Disordered" evidence="2">
    <location>
        <begin position="549"/>
        <end position="666"/>
    </location>
</feature>
<name>A0AAY4CK84_9TELE</name>
<accession>A0AAY4CK84</accession>
<evidence type="ECO:0000313" key="5">
    <source>
        <dbReference type="Proteomes" id="UP000694580"/>
    </source>
</evidence>
<dbReference type="Pfam" id="PF26086">
    <property type="entry name" value="Niban2"/>
    <property type="match status" value="1"/>
</dbReference>
<keyword evidence="5" id="KW-1185">Reference proteome</keyword>
<evidence type="ECO:0000256" key="1">
    <source>
        <dbReference type="ARBA" id="ARBA00010251"/>
    </source>
</evidence>
<comment type="similarity">
    <text evidence="1">Belongs to the Niban family.</text>
</comment>
<dbReference type="PANTHER" id="PTHR14392">
    <property type="entry name" value="NIBAN FAMILY MEMBER"/>
    <property type="match status" value="1"/>
</dbReference>
<gene>
    <name evidence="4" type="primary">niban1a</name>
</gene>
<organism evidence="4 5">
    <name type="scientific">Denticeps clupeoides</name>
    <name type="common">denticle herring</name>
    <dbReference type="NCBI Taxonomy" id="299321"/>
    <lineage>
        <taxon>Eukaryota</taxon>
        <taxon>Metazoa</taxon>
        <taxon>Chordata</taxon>
        <taxon>Craniata</taxon>
        <taxon>Vertebrata</taxon>
        <taxon>Euteleostomi</taxon>
        <taxon>Actinopterygii</taxon>
        <taxon>Neopterygii</taxon>
        <taxon>Teleostei</taxon>
        <taxon>Clupei</taxon>
        <taxon>Clupeiformes</taxon>
        <taxon>Denticipitoidei</taxon>
        <taxon>Denticipitidae</taxon>
        <taxon>Denticeps</taxon>
    </lineage>
</organism>
<reference evidence="4" key="1">
    <citation type="submission" date="2025-08" db="UniProtKB">
        <authorList>
            <consortium name="Ensembl"/>
        </authorList>
    </citation>
    <scope>IDENTIFICATION</scope>
</reference>
<dbReference type="Proteomes" id="UP000694580">
    <property type="component" value="Unplaced"/>
</dbReference>
<dbReference type="AlphaFoldDB" id="A0AAY4CK84"/>
<evidence type="ECO:0000313" key="4">
    <source>
        <dbReference type="Ensembl" id="ENSDCDP00010033538.1"/>
    </source>
</evidence>
<feature type="domain" description="Niban 1/2/3" evidence="3">
    <location>
        <begin position="309"/>
        <end position="472"/>
    </location>
</feature>
<dbReference type="Pfam" id="PF26089">
    <property type="entry name" value="PH_Niban2"/>
    <property type="match status" value="1"/>
</dbReference>
<dbReference type="InterPro" id="IPR059060">
    <property type="entry name" value="Niban_1/2/3_dom"/>
</dbReference>
<protein>
    <recommendedName>
        <fullName evidence="3">Niban 1/2/3 domain-containing protein</fullName>
    </recommendedName>
</protein>
<dbReference type="CDD" id="cd23949">
    <property type="entry name" value="Niban-like"/>
    <property type="match status" value="1"/>
</dbReference>